<evidence type="ECO:0000313" key="6">
    <source>
        <dbReference type="Proteomes" id="UP000642876"/>
    </source>
</evidence>
<feature type="region of interest" description="Disordered" evidence="1">
    <location>
        <begin position="273"/>
        <end position="294"/>
    </location>
</feature>
<dbReference type="KEGG" id="cluj:IAU68_05775"/>
<dbReference type="InterPro" id="IPR036465">
    <property type="entry name" value="vWFA_dom_sf"/>
</dbReference>
<dbReference type="Proteomes" id="UP000516235">
    <property type="component" value="Chromosome"/>
</dbReference>
<dbReference type="RefSeq" id="WP_171193946.1">
    <property type="nucleotide sequence ID" value="NZ_CP061032.1"/>
</dbReference>
<evidence type="ECO:0000256" key="1">
    <source>
        <dbReference type="SAM" id="MobiDB-lite"/>
    </source>
</evidence>
<keyword evidence="6" id="KW-1185">Reference proteome</keyword>
<gene>
    <name evidence="3" type="ORF">H7348_05270</name>
    <name evidence="4" type="ORF">IAU68_05775</name>
</gene>
<dbReference type="EMBL" id="CP061032">
    <property type="protein sequence ID" value="QNP91248.1"/>
    <property type="molecule type" value="Genomic_DNA"/>
</dbReference>
<organism evidence="4 5">
    <name type="scientific">Corynebacterium lujinxingii</name>
    <dbReference type="NCBI Taxonomy" id="2763010"/>
    <lineage>
        <taxon>Bacteria</taxon>
        <taxon>Bacillati</taxon>
        <taxon>Actinomycetota</taxon>
        <taxon>Actinomycetes</taxon>
        <taxon>Mycobacteriales</taxon>
        <taxon>Corynebacteriaceae</taxon>
        <taxon>Corynebacterium</taxon>
    </lineage>
</organism>
<feature type="domain" description="VWFA" evidence="2">
    <location>
        <begin position="297"/>
        <end position="468"/>
    </location>
</feature>
<dbReference type="Gene3D" id="3.40.50.410">
    <property type="entry name" value="von Willebrand factor, type A domain"/>
    <property type="match status" value="1"/>
</dbReference>
<dbReference type="SUPFAM" id="SSF53300">
    <property type="entry name" value="vWA-like"/>
    <property type="match status" value="1"/>
</dbReference>
<evidence type="ECO:0000313" key="4">
    <source>
        <dbReference type="EMBL" id="QNP91248.1"/>
    </source>
</evidence>
<dbReference type="Proteomes" id="UP000642876">
    <property type="component" value="Unassembled WGS sequence"/>
</dbReference>
<accession>A0A7H0K1T2</accession>
<protein>
    <submittedName>
        <fullName evidence="4">VWA domain-containing protein</fullName>
    </submittedName>
</protein>
<feature type="compositionally biased region" description="Basic and acidic residues" evidence="1">
    <location>
        <begin position="280"/>
        <end position="290"/>
    </location>
</feature>
<evidence type="ECO:0000259" key="2">
    <source>
        <dbReference type="SMART" id="SM00327"/>
    </source>
</evidence>
<evidence type="ECO:0000313" key="3">
    <source>
        <dbReference type="EMBL" id="MBC3178722.1"/>
    </source>
</evidence>
<reference evidence="5 6" key="1">
    <citation type="submission" date="2020-08" db="EMBL/GenBank/DDBJ databases">
        <title>novel species in genus Corynebacterium.</title>
        <authorList>
            <person name="Zhang G."/>
        </authorList>
    </citation>
    <scope>NUCLEOTIDE SEQUENCE [LARGE SCALE GENOMIC DNA]</scope>
    <source>
        <strain evidence="4">Zg-917</strain>
        <strain evidence="5 6">zg-917</strain>
    </source>
</reference>
<evidence type="ECO:0000313" key="5">
    <source>
        <dbReference type="Proteomes" id="UP000516235"/>
    </source>
</evidence>
<dbReference type="AlphaFoldDB" id="A0A7H0K1T2"/>
<name>A0A7H0K1T2_9CORY</name>
<dbReference type="InterPro" id="IPR002035">
    <property type="entry name" value="VWF_A"/>
</dbReference>
<sequence>MARHASNQNNLRLAGWLIALLVAIALVLALVLFLALRDDTDTTAAEPECVAGDLALPVAASDEKVGRSLIDNYAAATPVVRDYCVKPEYVDDVKDAAVYIAPNTSVAHTVLEAAGRTPAVSDPDAVYGETVGVAGANEVKLEDLKADVVRFPVDEEPEASALVASKVAGNDNDAVKVLTEQRVNNVADFNAADGYVATAEHSVPEGLQFTPVGADIVYTAIPLNQNDAISEDQARAGQDFARASAESFDGSIDDQPVISDLVWAAARPTGGNALGNEAQAAKKDTDEQPKQDNNIAPENTLFLLDTSEAMAPFIEPAADAIGETALALGGAGKEVGLWNYSSPLNPGVVNGYRQNLTVSPDVESVNIAVHRFLVGGVPQTREALQAAAADYGSLDNPTRIVLVTTGTADAADDKAFADAFRQAAGDKVDVTVVHIGEGANDAAVEQVAKKQFSAPSADQIGPAIKQAAGL</sequence>
<proteinExistence type="predicted"/>
<dbReference type="SMART" id="SM00327">
    <property type="entry name" value="VWA"/>
    <property type="match status" value="1"/>
</dbReference>
<dbReference type="EMBL" id="JACMYE010000004">
    <property type="protein sequence ID" value="MBC3178722.1"/>
    <property type="molecule type" value="Genomic_DNA"/>
</dbReference>